<dbReference type="InterPro" id="IPR015813">
    <property type="entry name" value="Pyrv/PenolPyrv_kinase-like_dom"/>
</dbReference>
<reference evidence="5" key="1">
    <citation type="journal article" date="2021" name="PeerJ">
        <title>Extensive microbial diversity within the chicken gut microbiome revealed by metagenomics and culture.</title>
        <authorList>
            <person name="Gilroy R."/>
            <person name="Ravi A."/>
            <person name="Getino M."/>
            <person name="Pursley I."/>
            <person name="Horton D.L."/>
            <person name="Alikhan N.F."/>
            <person name="Baker D."/>
            <person name="Gharbi K."/>
            <person name="Hall N."/>
            <person name="Watson M."/>
            <person name="Adriaenssens E.M."/>
            <person name="Foster-Nyarko E."/>
            <person name="Jarju S."/>
            <person name="Secka A."/>
            <person name="Antonio M."/>
            <person name="Oren A."/>
            <person name="Chaudhuri R.R."/>
            <person name="La Ragione R."/>
            <person name="Hildebrand F."/>
            <person name="Pallen M.J."/>
        </authorList>
    </citation>
    <scope>NUCLEOTIDE SEQUENCE</scope>
    <source>
        <strain evidence="5">ChiGjej3B3-7470</strain>
    </source>
</reference>
<dbReference type="GO" id="GO:0005737">
    <property type="term" value="C:cytoplasm"/>
    <property type="evidence" value="ECO:0007669"/>
    <property type="project" value="TreeGrafter"/>
</dbReference>
<dbReference type="InterPro" id="IPR050251">
    <property type="entry name" value="HpcH-HpaI_aldolase"/>
</dbReference>
<keyword evidence="2" id="KW-0479">Metal-binding</keyword>
<dbReference type="GO" id="GO:0016832">
    <property type="term" value="F:aldehyde-lyase activity"/>
    <property type="evidence" value="ECO:0007669"/>
    <property type="project" value="TreeGrafter"/>
</dbReference>
<organism evidence="5 6">
    <name type="scientific">Tessaracoccus flavescens</name>
    <dbReference type="NCBI Taxonomy" id="399497"/>
    <lineage>
        <taxon>Bacteria</taxon>
        <taxon>Bacillati</taxon>
        <taxon>Actinomycetota</taxon>
        <taxon>Actinomycetes</taxon>
        <taxon>Propionibacteriales</taxon>
        <taxon>Propionibacteriaceae</taxon>
        <taxon>Tessaracoccus</taxon>
    </lineage>
</organism>
<dbReference type="GO" id="GO:0046872">
    <property type="term" value="F:metal ion binding"/>
    <property type="evidence" value="ECO:0007669"/>
    <property type="project" value="UniProtKB-KW"/>
</dbReference>
<dbReference type="PANTHER" id="PTHR30502">
    <property type="entry name" value="2-KETO-3-DEOXY-L-RHAMNONATE ALDOLASE"/>
    <property type="match status" value="1"/>
</dbReference>
<reference evidence="5" key="2">
    <citation type="submission" date="2021-09" db="EMBL/GenBank/DDBJ databases">
        <authorList>
            <person name="Gilroy R."/>
        </authorList>
    </citation>
    <scope>NUCLEOTIDE SEQUENCE</scope>
    <source>
        <strain evidence="5">ChiGjej3B3-7470</strain>
    </source>
</reference>
<accession>A0A921EMN4</accession>
<evidence type="ECO:0000313" key="5">
    <source>
        <dbReference type="EMBL" id="HJE50395.1"/>
    </source>
</evidence>
<dbReference type="PANTHER" id="PTHR30502:SF0">
    <property type="entry name" value="PHOSPHOENOLPYRUVATE CARBOXYLASE FAMILY PROTEIN"/>
    <property type="match status" value="1"/>
</dbReference>
<sequence length="259" mass="26645">MPVRVTLPPSLKGALTDRPAVGCWLASASPVAAEIVAASGFDFIIIDAEHSPNELATTLSLLQVTAAYPGVTAVRLPVNDEVVIKQFLDLGAQTIIVPMVNRVEDAERAVRAARYPDGGVRGIGAALARSARWGLVPDYLHTATDHITVLCQIESAEAVSKAADIAAVDGVDGVFIGPADLAGTMGLLGKTGDQAVVDAVESVIADVLAAGKIVGVNAFDKTFADRYVAAGAQFVAVTADVTLLVAGARSTLSAWSTDN</sequence>
<feature type="domain" description="HpcH/HpaI aldolase/citrate lyase" evidence="4">
    <location>
        <begin position="21"/>
        <end position="245"/>
    </location>
</feature>
<dbReference type="SUPFAM" id="SSF51621">
    <property type="entry name" value="Phosphoenolpyruvate/pyruvate domain"/>
    <property type="match status" value="1"/>
</dbReference>
<evidence type="ECO:0000256" key="3">
    <source>
        <dbReference type="ARBA" id="ARBA00023239"/>
    </source>
</evidence>
<name>A0A921EMN4_9ACTN</name>
<evidence type="ECO:0000256" key="1">
    <source>
        <dbReference type="ARBA" id="ARBA00005568"/>
    </source>
</evidence>
<evidence type="ECO:0000259" key="4">
    <source>
        <dbReference type="Pfam" id="PF03328"/>
    </source>
</evidence>
<dbReference type="EMBL" id="DYZF01000005">
    <property type="protein sequence ID" value="HJE50395.1"/>
    <property type="molecule type" value="Genomic_DNA"/>
</dbReference>
<gene>
    <name evidence="5" type="ORF">K8V15_00145</name>
</gene>
<keyword evidence="3 5" id="KW-0456">Lyase</keyword>
<protein>
    <submittedName>
        <fullName evidence="5">HpcH/HpaI aldolase/citrate lyase family protein</fullName>
    </submittedName>
</protein>
<dbReference type="AlphaFoldDB" id="A0A921EMN4"/>
<evidence type="ECO:0000256" key="2">
    <source>
        <dbReference type="ARBA" id="ARBA00022723"/>
    </source>
</evidence>
<evidence type="ECO:0000313" key="6">
    <source>
        <dbReference type="Proteomes" id="UP000712713"/>
    </source>
</evidence>
<dbReference type="Gene3D" id="3.20.20.60">
    <property type="entry name" value="Phosphoenolpyruvate-binding domains"/>
    <property type="match status" value="1"/>
</dbReference>
<dbReference type="Pfam" id="PF03328">
    <property type="entry name" value="HpcH_HpaI"/>
    <property type="match status" value="1"/>
</dbReference>
<dbReference type="InterPro" id="IPR005000">
    <property type="entry name" value="Aldolase/citrate-lyase_domain"/>
</dbReference>
<dbReference type="InterPro" id="IPR040442">
    <property type="entry name" value="Pyrv_kinase-like_dom_sf"/>
</dbReference>
<comment type="caution">
    <text evidence="5">The sequence shown here is derived from an EMBL/GenBank/DDBJ whole genome shotgun (WGS) entry which is preliminary data.</text>
</comment>
<proteinExistence type="inferred from homology"/>
<dbReference type="Proteomes" id="UP000712713">
    <property type="component" value="Unassembled WGS sequence"/>
</dbReference>
<comment type="similarity">
    <text evidence="1">Belongs to the HpcH/HpaI aldolase family.</text>
</comment>